<dbReference type="PROSITE" id="PS50157">
    <property type="entry name" value="ZINC_FINGER_C2H2_2"/>
    <property type="match status" value="5"/>
</dbReference>
<gene>
    <name evidence="13" type="ORF">HPB52_021349</name>
</gene>
<dbReference type="Proteomes" id="UP000821837">
    <property type="component" value="Unassembled WGS sequence"/>
</dbReference>
<evidence type="ECO:0000256" key="5">
    <source>
        <dbReference type="ARBA" id="ARBA00022833"/>
    </source>
</evidence>
<feature type="domain" description="C2H2-type" evidence="12">
    <location>
        <begin position="34"/>
        <end position="61"/>
    </location>
</feature>
<keyword evidence="14" id="KW-1185">Reference proteome</keyword>
<dbReference type="OrthoDB" id="6365676at2759"/>
<dbReference type="Gene3D" id="3.30.160.60">
    <property type="entry name" value="Classic Zinc Finger"/>
    <property type="match status" value="4"/>
</dbReference>
<dbReference type="FunFam" id="3.30.160.60:FF:000322">
    <property type="entry name" value="GDNF-inducible zinc finger protein 1"/>
    <property type="match status" value="1"/>
</dbReference>
<feature type="compositionally biased region" description="Polar residues" evidence="11">
    <location>
        <begin position="225"/>
        <end position="241"/>
    </location>
</feature>
<evidence type="ECO:0000313" key="14">
    <source>
        <dbReference type="Proteomes" id="UP000821837"/>
    </source>
</evidence>
<dbReference type="PROSITE" id="PS00028">
    <property type="entry name" value="ZINC_FINGER_C2H2_1"/>
    <property type="match status" value="5"/>
</dbReference>
<dbReference type="InterPro" id="IPR036236">
    <property type="entry name" value="Znf_C2H2_sf"/>
</dbReference>
<reference evidence="13" key="1">
    <citation type="journal article" date="2020" name="Cell">
        <title>Large-Scale Comparative Analyses of Tick Genomes Elucidate Their Genetic Diversity and Vector Capacities.</title>
        <authorList>
            <consortium name="Tick Genome and Microbiome Consortium (TIGMIC)"/>
            <person name="Jia N."/>
            <person name="Wang J."/>
            <person name="Shi W."/>
            <person name="Du L."/>
            <person name="Sun Y."/>
            <person name="Zhan W."/>
            <person name="Jiang J.F."/>
            <person name="Wang Q."/>
            <person name="Zhang B."/>
            <person name="Ji P."/>
            <person name="Bell-Sakyi L."/>
            <person name="Cui X.M."/>
            <person name="Yuan T.T."/>
            <person name="Jiang B.G."/>
            <person name="Yang W.F."/>
            <person name="Lam T.T."/>
            <person name="Chang Q.C."/>
            <person name="Ding S.J."/>
            <person name="Wang X.J."/>
            <person name="Zhu J.G."/>
            <person name="Ruan X.D."/>
            <person name="Zhao L."/>
            <person name="Wei J.T."/>
            <person name="Ye R.Z."/>
            <person name="Que T.C."/>
            <person name="Du C.H."/>
            <person name="Zhou Y.H."/>
            <person name="Cheng J.X."/>
            <person name="Dai P.F."/>
            <person name="Guo W.B."/>
            <person name="Han X.H."/>
            <person name="Huang E.J."/>
            <person name="Li L.F."/>
            <person name="Wei W."/>
            <person name="Gao Y.C."/>
            <person name="Liu J.Z."/>
            <person name="Shao H.Z."/>
            <person name="Wang X."/>
            <person name="Wang C.C."/>
            <person name="Yang T.C."/>
            <person name="Huo Q.B."/>
            <person name="Li W."/>
            <person name="Chen H.Y."/>
            <person name="Chen S.E."/>
            <person name="Zhou L.G."/>
            <person name="Ni X.B."/>
            <person name="Tian J.H."/>
            <person name="Sheng Y."/>
            <person name="Liu T."/>
            <person name="Pan Y.S."/>
            <person name="Xia L.Y."/>
            <person name="Li J."/>
            <person name="Zhao F."/>
            <person name="Cao W.C."/>
        </authorList>
    </citation>
    <scope>NUCLEOTIDE SEQUENCE</scope>
    <source>
        <strain evidence="13">Rsan-2018</strain>
    </source>
</reference>
<keyword evidence="3" id="KW-0677">Repeat</keyword>
<comment type="caution">
    <text evidence="13">The sequence shown here is derived from an EMBL/GenBank/DDBJ whole genome shotgun (WGS) entry which is preliminary data.</text>
</comment>
<feature type="region of interest" description="Disordered" evidence="11">
    <location>
        <begin position="225"/>
        <end position="274"/>
    </location>
</feature>
<accession>A0A9D4PJT9</accession>
<feature type="domain" description="C2H2-type" evidence="12">
    <location>
        <begin position="3"/>
        <end position="30"/>
    </location>
</feature>
<evidence type="ECO:0000256" key="10">
    <source>
        <dbReference type="PROSITE-ProRule" id="PRU00042"/>
    </source>
</evidence>
<dbReference type="SUPFAM" id="SSF57667">
    <property type="entry name" value="beta-beta-alpha zinc fingers"/>
    <property type="match status" value="3"/>
</dbReference>
<evidence type="ECO:0000256" key="9">
    <source>
        <dbReference type="ARBA" id="ARBA00023242"/>
    </source>
</evidence>
<feature type="domain" description="C2H2-type" evidence="12">
    <location>
        <begin position="64"/>
        <end position="91"/>
    </location>
</feature>
<proteinExistence type="predicted"/>
<sequence>MLYSCPVCGRQFRQNTGLWRHQRTHNPDLPKQRYPCPRCGRDFARPGYLKEHLASHDESHKGRFACDICQRTFLQRSDLSRHRKTHDGERRFECTVCKRGFSNPSSQKRHEKEHDPAQRALCPECGATFKRPCQLKEHVVKYHGDAALLKLFVPKKRSSQTRLRMNRKQVSRPPLQHRDNSVLQRIDRHAEESLLRQPEGGKDCLLRERLTARTYVVPTNNLQICSSPELNRNTGQLQEQHSSSRKRGAEFGPSDVPLGNAVAQSKEPTEQMPTEIGSSAASLPALQGSGCTDTEAADQGDILQRSLKVLRIEGLEGDLGTEPETNFVSHPDFGSQAYYDWLSGFTSTCNLATLPLDTEMFTKVTQVLKTVSDALATPSGALACRENFRVLLGILEDLHRAVGSHLNFVLDTLQPSMLS</sequence>
<keyword evidence="2" id="KW-0479">Metal-binding</keyword>
<dbReference type="InterPro" id="IPR013087">
    <property type="entry name" value="Znf_C2H2_type"/>
</dbReference>
<keyword evidence="4 10" id="KW-0863">Zinc-finger</keyword>
<feature type="domain" description="C2H2-type" evidence="12">
    <location>
        <begin position="120"/>
        <end position="143"/>
    </location>
</feature>
<evidence type="ECO:0000256" key="1">
    <source>
        <dbReference type="ARBA" id="ARBA00004123"/>
    </source>
</evidence>
<dbReference type="PANTHER" id="PTHR24408:SF58">
    <property type="entry name" value="TRANSCRIPTION FACTOR (TFIIIA), PUTATIVE (AFU_ORTHOLOGUE AFUA_1G05150)-RELATED"/>
    <property type="match status" value="1"/>
</dbReference>
<protein>
    <recommendedName>
        <fullName evidence="12">C2H2-type domain-containing protein</fullName>
    </recommendedName>
</protein>
<dbReference type="PANTHER" id="PTHR24408">
    <property type="entry name" value="ZINC FINGER PROTEIN"/>
    <property type="match status" value="1"/>
</dbReference>
<keyword evidence="6" id="KW-0805">Transcription regulation</keyword>
<feature type="domain" description="C2H2-type" evidence="12">
    <location>
        <begin position="92"/>
        <end position="119"/>
    </location>
</feature>
<evidence type="ECO:0000256" key="3">
    <source>
        <dbReference type="ARBA" id="ARBA00022737"/>
    </source>
</evidence>
<dbReference type="GO" id="GO:0043565">
    <property type="term" value="F:sequence-specific DNA binding"/>
    <property type="evidence" value="ECO:0007669"/>
    <property type="project" value="TreeGrafter"/>
</dbReference>
<keyword evidence="7" id="KW-0238">DNA-binding</keyword>
<evidence type="ECO:0000313" key="13">
    <source>
        <dbReference type="EMBL" id="KAH7944532.1"/>
    </source>
</evidence>
<dbReference type="GO" id="GO:0000981">
    <property type="term" value="F:DNA-binding transcription factor activity, RNA polymerase II-specific"/>
    <property type="evidence" value="ECO:0007669"/>
    <property type="project" value="TreeGrafter"/>
</dbReference>
<dbReference type="Pfam" id="PF00096">
    <property type="entry name" value="zf-C2H2"/>
    <property type="match status" value="4"/>
</dbReference>
<evidence type="ECO:0000256" key="2">
    <source>
        <dbReference type="ARBA" id="ARBA00022723"/>
    </source>
</evidence>
<evidence type="ECO:0000256" key="6">
    <source>
        <dbReference type="ARBA" id="ARBA00023015"/>
    </source>
</evidence>
<reference evidence="13" key="2">
    <citation type="submission" date="2021-09" db="EMBL/GenBank/DDBJ databases">
        <authorList>
            <person name="Jia N."/>
            <person name="Wang J."/>
            <person name="Shi W."/>
            <person name="Du L."/>
            <person name="Sun Y."/>
            <person name="Zhan W."/>
            <person name="Jiang J."/>
            <person name="Wang Q."/>
            <person name="Zhang B."/>
            <person name="Ji P."/>
            <person name="Sakyi L.B."/>
            <person name="Cui X."/>
            <person name="Yuan T."/>
            <person name="Jiang B."/>
            <person name="Yang W."/>
            <person name="Lam T.T.-Y."/>
            <person name="Chang Q."/>
            <person name="Ding S."/>
            <person name="Wang X."/>
            <person name="Zhu J."/>
            <person name="Ruan X."/>
            <person name="Zhao L."/>
            <person name="Wei J."/>
            <person name="Que T."/>
            <person name="Du C."/>
            <person name="Cheng J."/>
            <person name="Dai P."/>
            <person name="Han X."/>
            <person name="Huang E."/>
            <person name="Gao Y."/>
            <person name="Liu J."/>
            <person name="Shao H."/>
            <person name="Ye R."/>
            <person name="Li L."/>
            <person name="Wei W."/>
            <person name="Wang X."/>
            <person name="Wang C."/>
            <person name="Huo Q."/>
            <person name="Li W."/>
            <person name="Guo W."/>
            <person name="Chen H."/>
            <person name="Chen S."/>
            <person name="Zhou L."/>
            <person name="Zhou L."/>
            <person name="Ni X."/>
            <person name="Tian J."/>
            <person name="Zhou Y."/>
            <person name="Sheng Y."/>
            <person name="Liu T."/>
            <person name="Pan Y."/>
            <person name="Xia L."/>
            <person name="Li J."/>
            <person name="Zhao F."/>
            <person name="Cao W."/>
        </authorList>
    </citation>
    <scope>NUCLEOTIDE SEQUENCE</scope>
    <source>
        <strain evidence="13">Rsan-2018</strain>
        <tissue evidence="13">Larvae</tissue>
    </source>
</reference>
<dbReference type="VEuPathDB" id="VectorBase:RSAN_051634"/>
<keyword evidence="9" id="KW-0539">Nucleus</keyword>
<dbReference type="GO" id="GO:0005634">
    <property type="term" value="C:nucleus"/>
    <property type="evidence" value="ECO:0007669"/>
    <property type="project" value="UniProtKB-SubCell"/>
</dbReference>
<dbReference type="FunFam" id="3.30.160.60:FF:000446">
    <property type="entry name" value="Zinc finger protein"/>
    <property type="match status" value="1"/>
</dbReference>
<dbReference type="EMBL" id="JABSTV010001253">
    <property type="protein sequence ID" value="KAH7944532.1"/>
    <property type="molecule type" value="Genomic_DNA"/>
</dbReference>
<dbReference type="SMART" id="SM00355">
    <property type="entry name" value="ZnF_C2H2"/>
    <property type="match status" value="5"/>
</dbReference>
<evidence type="ECO:0000256" key="11">
    <source>
        <dbReference type="SAM" id="MobiDB-lite"/>
    </source>
</evidence>
<evidence type="ECO:0000259" key="12">
    <source>
        <dbReference type="PROSITE" id="PS50157"/>
    </source>
</evidence>
<dbReference type="GO" id="GO:0008270">
    <property type="term" value="F:zinc ion binding"/>
    <property type="evidence" value="ECO:0007669"/>
    <property type="project" value="UniProtKB-KW"/>
</dbReference>
<dbReference type="AlphaFoldDB" id="A0A9D4PJT9"/>
<keyword evidence="5" id="KW-0862">Zinc</keyword>
<dbReference type="OMA" id="CRENFRV"/>
<evidence type="ECO:0000256" key="8">
    <source>
        <dbReference type="ARBA" id="ARBA00023163"/>
    </source>
</evidence>
<evidence type="ECO:0000256" key="7">
    <source>
        <dbReference type="ARBA" id="ARBA00023125"/>
    </source>
</evidence>
<evidence type="ECO:0000256" key="4">
    <source>
        <dbReference type="ARBA" id="ARBA00022771"/>
    </source>
</evidence>
<name>A0A9D4PJT9_RHISA</name>
<organism evidence="13 14">
    <name type="scientific">Rhipicephalus sanguineus</name>
    <name type="common">Brown dog tick</name>
    <name type="synonym">Ixodes sanguineus</name>
    <dbReference type="NCBI Taxonomy" id="34632"/>
    <lineage>
        <taxon>Eukaryota</taxon>
        <taxon>Metazoa</taxon>
        <taxon>Ecdysozoa</taxon>
        <taxon>Arthropoda</taxon>
        <taxon>Chelicerata</taxon>
        <taxon>Arachnida</taxon>
        <taxon>Acari</taxon>
        <taxon>Parasitiformes</taxon>
        <taxon>Ixodida</taxon>
        <taxon>Ixodoidea</taxon>
        <taxon>Ixodidae</taxon>
        <taxon>Rhipicephalinae</taxon>
        <taxon>Rhipicephalus</taxon>
        <taxon>Rhipicephalus</taxon>
    </lineage>
</organism>
<comment type="subcellular location">
    <subcellularLocation>
        <location evidence="1">Nucleus</location>
    </subcellularLocation>
</comment>
<keyword evidence="8" id="KW-0804">Transcription</keyword>
<dbReference type="Pfam" id="PF13894">
    <property type="entry name" value="zf-C2H2_4"/>
    <property type="match status" value="1"/>
</dbReference>